<keyword evidence="2" id="KW-0812">Transmembrane</keyword>
<name>A0A6A4IL90_9AGAR</name>
<organism evidence="3 4">
    <name type="scientific">Gymnopus androsaceus JB14</name>
    <dbReference type="NCBI Taxonomy" id="1447944"/>
    <lineage>
        <taxon>Eukaryota</taxon>
        <taxon>Fungi</taxon>
        <taxon>Dikarya</taxon>
        <taxon>Basidiomycota</taxon>
        <taxon>Agaricomycotina</taxon>
        <taxon>Agaricomycetes</taxon>
        <taxon>Agaricomycetidae</taxon>
        <taxon>Agaricales</taxon>
        <taxon>Marasmiineae</taxon>
        <taxon>Omphalotaceae</taxon>
        <taxon>Gymnopus</taxon>
    </lineage>
</organism>
<evidence type="ECO:0000256" key="1">
    <source>
        <dbReference type="SAM" id="MobiDB-lite"/>
    </source>
</evidence>
<gene>
    <name evidence="3" type="ORF">BT96DRAFT_953179</name>
</gene>
<keyword evidence="2" id="KW-0472">Membrane</keyword>
<dbReference type="PANTHER" id="PTHR37471">
    <property type="entry name" value="UNNAMED PRODUCT"/>
    <property type="match status" value="1"/>
</dbReference>
<feature type="transmembrane region" description="Helical" evidence="2">
    <location>
        <begin position="56"/>
        <end position="74"/>
    </location>
</feature>
<keyword evidence="2" id="KW-1133">Transmembrane helix</keyword>
<dbReference type="AlphaFoldDB" id="A0A6A4IL90"/>
<evidence type="ECO:0008006" key="5">
    <source>
        <dbReference type="Google" id="ProtNLM"/>
    </source>
</evidence>
<dbReference type="Proteomes" id="UP000799118">
    <property type="component" value="Unassembled WGS sequence"/>
</dbReference>
<dbReference type="PANTHER" id="PTHR37471:SF1">
    <property type="entry name" value="AB HYDROLASE-1 DOMAIN-CONTAINING PROTEIN"/>
    <property type="match status" value="1"/>
</dbReference>
<accession>A0A6A4IL90</accession>
<protein>
    <recommendedName>
        <fullName evidence="5">Alpha/beta-hydrolase</fullName>
    </recommendedName>
</protein>
<sequence>MALDISEVPDRPQRRTISFYAVLGLIAPLWCSVPLSWAFVLYALHTGRIWSYSSPGIALFSLSLSEVLFSVYHFHLQLTVISEIQLAFERILKAGLANLPPDGYDEETLDEPRPGSPAEAIVQLEPNDPRAIDFRNTLRTWFGRGIWSTMRVHEVRQWLYWSIFNKNLPELEKLPRAHRAVLDDTLELLQKRLGKPIPEGSNTKNRPILLNLDKPIVLWRPFTFYALIAVINLFLDRWYQVNHNFHHDTWSAFPKSWKATRGPRPVVFLHGLGLGLFQYHSFLSRLPHISQNVFHSRYLTPMLRKESTQTLASLLASFGWAKLECNSGSSATSEDEVGTRPKHQETTSKWSDGTHGSYCHAWMLKDYPHMITRSCFVDPVTFCGWEGDVCRNFFYKTCTTGTELLVRYFVGTELGVVNLLQRNFDWSSNSLWYEEIPNARDPSKTMFLLGEKDSIINPARVKLYLRSHGVRKGLWCDPNGRHGQALLAGGEGCKMVYDWLEEREC</sequence>
<feature type="region of interest" description="Disordered" evidence="1">
    <location>
        <begin position="329"/>
        <end position="349"/>
    </location>
</feature>
<feature type="transmembrane region" description="Helical" evidence="2">
    <location>
        <begin position="216"/>
        <end position="235"/>
    </location>
</feature>
<proteinExistence type="predicted"/>
<evidence type="ECO:0000256" key="2">
    <source>
        <dbReference type="SAM" id="Phobius"/>
    </source>
</evidence>
<dbReference type="EMBL" id="ML769385">
    <property type="protein sequence ID" value="KAE9410640.1"/>
    <property type="molecule type" value="Genomic_DNA"/>
</dbReference>
<evidence type="ECO:0000313" key="3">
    <source>
        <dbReference type="EMBL" id="KAE9410640.1"/>
    </source>
</evidence>
<evidence type="ECO:0000313" key="4">
    <source>
        <dbReference type="Proteomes" id="UP000799118"/>
    </source>
</evidence>
<feature type="compositionally biased region" description="Basic and acidic residues" evidence="1">
    <location>
        <begin position="337"/>
        <end position="346"/>
    </location>
</feature>
<dbReference type="InterPro" id="IPR029058">
    <property type="entry name" value="AB_hydrolase_fold"/>
</dbReference>
<dbReference type="OrthoDB" id="6431331at2759"/>
<keyword evidence="4" id="KW-1185">Reference proteome</keyword>
<reference evidence="3" key="1">
    <citation type="journal article" date="2019" name="Environ. Microbiol.">
        <title>Fungal ecological strategies reflected in gene transcription - a case study of two litter decomposers.</title>
        <authorList>
            <person name="Barbi F."/>
            <person name="Kohler A."/>
            <person name="Barry K."/>
            <person name="Baskaran P."/>
            <person name="Daum C."/>
            <person name="Fauchery L."/>
            <person name="Ihrmark K."/>
            <person name="Kuo A."/>
            <person name="LaButti K."/>
            <person name="Lipzen A."/>
            <person name="Morin E."/>
            <person name="Grigoriev I.V."/>
            <person name="Henrissat B."/>
            <person name="Lindahl B."/>
            <person name="Martin F."/>
        </authorList>
    </citation>
    <scope>NUCLEOTIDE SEQUENCE</scope>
    <source>
        <strain evidence="3">JB14</strain>
    </source>
</reference>
<feature type="transmembrane region" description="Helical" evidence="2">
    <location>
        <begin position="20"/>
        <end position="44"/>
    </location>
</feature>
<dbReference type="SUPFAM" id="SSF53474">
    <property type="entry name" value="alpha/beta-Hydrolases"/>
    <property type="match status" value="1"/>
</dbReference>